<feature type="transmembrane region" description="Helical" evidence="1">
    <location>
        <begin position="33"/>
        <end position="51"/>
    </location>
</feature>
<gene>
    <name evidence="3" type="ORF">JOF36_002547</name>
</gene>
<evidence type="ECO:0000256" key="1">
    <source>
        <dbReference type="SAM" id="Phobius"/>
    </source>
</evidence>
<name>A0ABS4VST1_9PSEU</name>
<dbReference type="Proteomes" id="UP001519295">
    <property type="component" value="Unassembled WGS sequence"/>
</dbReference>
<reference evidence="3 4" key="1">
    <citation type="submission" date="2021-03" db="EMBL/GenBank/DDBJ databases">
        <title>Sequencing the genomes of 1000 actinobacteria strains.</title>
        <authorList>
            <person name="Klenk H.-P."/>
        </authorList>
    </citation>
    <scope>NUCLEOTIDE SEQUENCE [LARGE SCALE GENOMIC DNA]</scope>
    <source>
        <strain evidence="3 4">DSM 45256</strain>
    </source>
</reference>
<feature type="domain" description="DUF1468" evidence="2">
    <location>
        <begin position="36"/>
        <end position="180"/>
    </location>
</feature>
<keyword evidence="1" id="KW-1133">Transmembrane helix</keyword>
<keyword evidence="1" id="KW-0812">Transmembrane</keyword>
<proteinExistence type="predicted"/>
<organism evidence="3 4">
    <name type="scientific">Pseudonocardia parietis</name>
    <dbReference type="NCBI Taxonomy" id="570936"/>
    <lineage>
        <taxon>Bacteria</taxon>
        <taxon>Bacillati</taxon>
        <taxon>Actinomycetota</taxon>
        <taxon>Actinomycetes</taxon>
        <taxon>Pseudonocardiales</taxon>
        <taxon>Pseudonocardiaceae</taxon>
        <taxon>Pseudonocardia</taxon>
    </lineage>
</organism>
<evidence type="ECO:0000313" key="3">
    <source>
        <dbReference type="EMBL" id="MBP2366851.1"/>
    </source>
</evidence>
<sequence>MSTADQVPDGDTPGAVAPTAAPSAVRRFDPVEVAMSAVLLAVFAVAVLLAAQWSFRAALTPLLAAGTGAVLSGLHLVRSLTGRAGRSRAQRSGEGPPPSDEATRVFATAGRRSWTVALAWVVGFFAGIYVIGLVVTGAVFALAYLRVQARASWQASVGYGVAVGLVVWLLFDVLFEIALPEGLMLR</sequence>
<dbReference type="EMBL" id="JAGINU010000001">
    <property type="protein sequence ID" value="MBP2366851.1"/>
    <property type="molecule type" value="Genomic_DNA"/>
</dbReference>
<protein>
    <submittedName>
        <fullName evidence="3">Small-conductance mechanosensitive channel</fullName>
    </submittedName>
</protein>
<dbReference type="InterPro" id="IPR009936">
    <property type="entry name" value="DUF1468"/>
</dbReference>
<feature type="transmembrane region" description="Helical" evidence="1">
    <location>
        <begin position="157"/>
        <end position="179"/>
    </location>
</feature>
<keyword evidence="4" id="KW-1185">Reference proteome</keyword>
<comment type="caution">
    <text evidence="3">The sequence shown here is derived from an EMBL/GenBank/DDBJ whole genome shotgun (WGS) entry which is preliminary data.</text>
</comment>
<accession>A0ABS4VST1</accession>
<evidence type="ECO:0000259" key="2">
    <source>
        <dbReference type="Pfam" id="PF07331"/>
    </source>
</evidence>
<feature type="transmembrane region" description="Helical" evidence="1">
    <location>
        <begin position="117"/>
        <end position="145"/>
    </location>
</feature>
<evidence type="ECO:0000313" key="4">
    <source>
        <dbReference type="Proteomes" id="UP001519295"/>
    </source>
</evidence>
<dbReference type="RefSeq" id="WP_210026950.1">
    <property type="nucleotide sequence ID" value="NZ_JAGINU010000001.1"/>
</dbReference>
<feature type="transmembrane region" description="Helical" evidence="1">
    <location>
        <begin position="58"/>
        <end position="77"/>
    </location>
</feature>
<dbReference type="Pfam" id="PF07331">
    <property type="entry name" value="TctB"/>
    <property type="match status" value="1"/>
</dbReference>
<keyword evidence="1" id="KW-0472">Membrane</keyword>